<accession>A0A1J7IXR6</accession>
<feature type="region of interest" description="Disordered" evidence="1">
    <location>
        <begin position="834"/>
        <end position="877"/>
    </location>
</feature>
<feature type="region of interest" description="Disordered" evidence="1">
    <location>
        <begin position="175"/>
        <end position="197"/>
    </location>
</feature>
<evidence type="ECO:0000313" key="3">
    <source>
        <dbReference type="Proteomes" id="UP000182658"/>
    </source>
</evidence>
<feature type="region of interest" description="Disordered" evidence="1">
    <location>
        <begin position="952"/>
        <end position="971"/>
    </location>
</feature>
<sequence>MFAMESKKDFTTFTEASSSRAVSPSSTVFRPRSPFRSGRSSPRPASGFRLTKDLFDSDGLSEPISCVTRETFQEDCARHRFIVWAAVKRNSSVRMKPEEKLRCPLLRCNQHFPDHELMLRHLVGCEQLASGEYWCYDHMRIERFDDMKCKHCLGHPSKRRKVLSLAKNFFHSLGHKSKKGQGLESYSEDQLMPPPPSYESISLTPQSDLTELPASQIVEADSTEIRAWPSHVPDVAAINPQALLVPSVPELDCTGQPISPFIQWDQAQTMHGPDLTWNAPDATNMYNTSSRPSLQLNTFGLQGLRQLAPPKQALPAQRSKNLSPSSSLRSNTSTNSNTSTSTSLISPVSNWSGAWSLGSGFNTGLTSPVDDILTDNLFTASASGSKKVTSEFSFLHDFYSELPADVPDARGTSDTYSDPLLLSLNETSSINPPYAGDIKFDDDLDLGLGDSSLPDLDVCCSETKSMVGSACDALQAHIDESTLKIHHVARNQLAEQLRSMSSKSVATAGLRTLRALLNGNNPSSAIDALCFIHLTYAFSMVTFEQHTIELSTNLFIQSLSYANEFPPIDRSVYQQLVSLIWQPPSVGPDLRWALNRSLVAQGKMTEATVGASAQLRADSLLSVAMSFLDKLEISLVLGQPPTCREELSSDLYAKHLFDINPAIMSTPFPIAAKLSIQQLQQDHADAAGLAEKLMDVVHRVNGGMVLSVRRLEIELIQAGIDCMNALRYYGNFIPDVRRLCDQMYEHHNSGTARRIAYHDDAISLVEKLMSLSEAHKGDGATLDDAGDFDRFLDQLASRYRQPPPQQEPGPSTAIAYNDLAMDLSGTSSIKNHNLLIPKVTTTPPDNIDSRSASTPSEVQPKLEPSTQDQQQQEEAQHQKLIEAEACCEECGYRPKGDPQWFKGSMSKHRRVMHSAAPPRIYKCPFPGCASQYKNRPDNLRQHQIEKGHFVEGEEVATRRPSKRKKTAVEDE</sequence>
<dbReference type="OrthoDB" id="5366163at2759"/>
<dbReference type="EMBL" id="KV875095">
    <property type="protein sequence ID" value="OIW31979.1"/>
    <property type="molecule type" value="Genomic_DNA"/>
</dbReference>
<dbReference type="InParanoid" id="A0A1J7IXR6"/>
<evidence type="ECO:0000256" key="1">
    <source>
        <dbReference type="SAM" id="MobiDB-lite"/>
    </source>
</evidence>
<dbReference type="Proteomes" id="UP000182658">
    <property type="component" value="Unassembled WGS sequence"/>
</dbReference>
<keyword evidence="3" id="KW-1185">Reference proteome</keyword>
<feature type="compositionally biased region" description="Low complexity" evidence="1">
    <location>
        <begin position="17"/>
        <end position="49"/>
    </location>
</feature>
<reference evidence="2 3" key="1">
    <citation type="submission" date="2016-10" db="EMBL/GenBank/DDBJ databases">
        <title>Draft genome sequence of Coniochaeta ligniaria NRRL30616, a lignocellulolytic fungus for bioabatement of inhibitors in plant biomass hydrolysates.</title>
        <authorList>
            <consortium name="DOE Joint Genome Institute"/>
            <person name="Jimenez D.J."/>
            <person name="Hector R.E."/>
            <person name="Riley R."/>
            <person name="Sun H."/>
            <person name="Grigoriev I.V."/>
            <person name="Van Elsas J.D."/>
            <person name="Nichols N.N."/>
        </authorList>
    </citation>
    <scope>NUCLEOTIDE SEQUENCE [LARGE SCALE GENOMIC DNA]</scope>
    <source>
        <strain evidence="2 3">NRRL 30616</strain>
    </source>
</reference>
<proteinExistence type="predicted"/>
<gene>
    <name evidence="2" type="ORF">CONLIGDRAFT_248296</name>
</gene>
<protein>
    <submittedName>
        <fullName evidence="2">Uncharacterized protein</fullName>
    </submittedName>
</protein>
<feature type="region of interest" description="Disordered" evidence="1">
    <location>
        <begin position="311"/>
        <end position="345"/>
    </location>
</feature>
<feature type="compositionally biased region" description="Basic and acidic residues" evidence="1">
    <location>
        <begin position="1"/>
        <end position="10"/>
    </location>
</feature>
<organism evidence="2 3">
    <name type="scientific">Coniochaeta ligniaria NRRL 30616</name>
    <dbReference type="NCBI Taxonomy" id="1408157"/>
    <lineage>
        <taxon>Eukaryota</taxon>
        <taxon>Fungi</taxon>
        <taxon>Dikarya</taxon>
        <taxon>Ascomycota</taxon>
        <taxon>Pezizomycotina</taxon>
        <taxon>Sordariomycetes</taxon>
        <taxon>Sordariomycetidae</taxon>
        <taxon>Coniochaetales</taxon>
        <taxon>Coniochaetaceae</taxon>
        <taxon>Coniochaeta</taxon>
    </lineage>
</organism>
<dbReference type="AlphaFoldDB" id="A0A1J7IXR6"/>
<name>A0A1J7IXR6_9PEZI</name>
<dbReference type="STRING" id="1408157.A0A1J7IXR6"/>
<evidence type="ECO:0000313" key="2">
    <source>
        <dbReference type="EMBL" id="OIW31979.1"/>
    </source>
</evidence>
<feature type="compositionally biased region" description="Polar residues" evidence="1">
    <location>
        <begin position="839"/>
        <end position="857"/>
    </location>
</feature>
<feature type="region of interest" description="Disordered" evidence="1">
    <location>
        <begin position="1"/>
        <end position="49"/>
    </location>
</feature>
<feature type="compositionally biased region" description="Low complexity" evidence="1">
    <location>
        <begin position="319"/>
        <end position="345"/>
    </location>
</feature>